<sequence length="1195" mass="134729">MKHFNAFISYSHQADDIFAEALQSALQKFAKPWYKKRNLEIFRDESSLTASPHLWKNITEALDASDYLILLASHLSEKSKWVDKEVKYWLEHKSIDTILIALTEGEMKWDEHNNCFQNPDNNSLPPTLDDKFHDEPFYIDLRKSKTEEDLSLNNPIFKKEILKLAAELHNKSPNDLASEEVSEHRRMIRIRNGAIAMLLILFLAAIGLMIYAFGQQAIAVEKTKIANEQTKIAKEQARIARDSSDSARRQRQIARDSSLAAMEQRNIAVKEKDNAVRQTKIANEQRKIAETRSLVVQSKALEEADPTRALRLLEQAHYLKPSPEISYEVARLFYNLSQRQAFLMTSEIVPNHTGRSAVSLDGSLIASWTENGNDAFVWSRDGELQATLVNREPLSAVRFLPCSHSLLTVSASVKIWSADGTLKSELPFDRAPFDMVSLPDAKGIALGFDEKLIFLDHNGQPYKEIPLPRFMHKLRISKDGNRIVTWSRNYHLGQLAEAYLINSNGQRLGSLIHKNSIDRSWILRNGRVLTWGGDSFVRIWDGMAKLILEIGDLAEVAVSADGRQVALFWKSGQLGFLDIATLHIAKKSNLKLVRGATFSEDSSRLVVWFQDSSVMLLDGKGKVLSQFNHGKAPIVNVRVSSAGRRILTWDERVVRVWNNQGDQLGEMAHDHRIDAANFLNEGDQIISWEGVGPGGLVEDGVFKARLWEADGKLIGEMYHQAMIRGVNQHSEDGSILTWAHDGIVKLWRKVSYIKRVDLPVRVFPDGALFSDDDKRILVWFENGLVKLLNARGQLIREVKHSGPVAGAQFVGDRFRSWTSRGEVFIWDHLKELIRVSRPQGSNGISFATNANRFITWSLQQAIIWDGPGKVIEELSVKDIRGAVITPDGGKAVIWDSKGDAILWSESEDIVVKISHDIRGISKVHFSSDAKIILFHTYAPGNVEHPVTLRRWDGGIIADLAHVDDPLRAMFVPNQQKLLTWWGGKAPAKLWGFDGKLISALTHGEKVGVNNLRVSSTGRTFVTWVPGKYNYSPAEVKIWDRRGFVVATLPHPTSIDEASIDSKDSYIFTRTHANWIRIYNIMGKLVGEVNHGDDISGAKFLNNSESLMVWGSGVVRILNYNGESIMEVKNLPSRILTISNNENTAVTSSYNGLELILTPKGILQWLETTDFYRLSIEEMRTFGITEPTDRGNKWPK</sequence>
<dbReference type="AlphaFoldDB" id="A0A6L9E7I6"/>
<dbReference type="SMART" id="SM00320">
    <property type="entry name" value="WD40"/>
    <property type="match status" value="10"/>
</dbReference>
<proteinExistence type="predicted"/>
<accession>A0A6L9E7I6</accession>
<feature type="transmembrane region" description="Helical" evidence="3">
    <location>
        <begin position="194"/>
        <end position="214"/>
    </location>
</feature>
<evidence type="ECO:0000313" key="5">
    <source>
        <dbReference type="EMBL" id="NAS10601.1"/>
    </source>
</evidence>
<keyword evidence="1" id="KW-0853">WD repeat</keyword>
<evidence type="ECO:0000256" key="3">
    <source>
        <dbReference type="SAM" id="Phobius"/>
    </source>
</evidence>
<dbReference type="Proteomes" id="UP000475249">
    <property type="component" value="Unassembled WGS sequence"/>
</dbReference>
<dbReference type="Gene3D" id="3.40.50.10140">
    <property type="entry name" value="Toll/interleukin-1 receptor homology (TIR) domain"/>
    <property type="match status" value="1"/>
</dbReference>
<dbReference type="EMBL" id="WXYO01000001">
    <property type="protein sequence ID" value="NAS10601.1"/>
    <property type="molecule type" value="Genomic_DNA"/>
</dbReference>
<evidence type="ECO:0000256" key="2">
    <source>
        <dbReference type="ARBA" id="ARBA00022737"/>
    </source>
</evidence>
<dbReference type="SUPFAM" id="SSF52200">
    <property type="entry name" value="Toll/Interleukin receptor TIR domain"/>
    <property type="match status" value="1"/>
</dbReference>
<dbReference type="InterPro" id="IPR015943">
    <property type="entry name" value="WD40/YVTN_repeat-like_dom_sf"/>
</dbReference>
<dbReference type="SUPFAM" id="SSF69322">
    <property type="entry name" value="Tricorn protease domain 2"/>
    <property type="match status" value="1"/>
</dbReference>
<dbReference type="Pfam" id="PF08937">
    <property type="entry name" value="ThsB_TIR"/>
    <property type="match status" value="1"/>
</dbReference>
<dbReference type="InterPro" id="IPR035897">
    <property type="entry name" value="Toll_tir_struct_dom_sf"/>
</dbReference>
<dbReference type="InterPro" id="IPR001680">
    <property type="entry name" value="WD40_rpt"/>
</dbReference>
<organism evidence="5 6">
    <name type="scientific">Poritiphilus flavus</name>
    <dbReference type="NCBI Taxonomy" id="2697053"/>
    <lineage>
        <taxon>Bacteria</taxon>
        <taxon>Pseudomonadati</taxon>
        <taxon>Bacteroidota</taxon>
        <taxon>Flavobacteriia</taxon>
        <taxon>Flavobacteriales</taxon>
        <taxon>Flavobacteriaceae</taxon>
        <taxon>Poritiphilus</taxon>
    </lineage>
</organism>
<keyword evidence="3" id="KW-0472">Membrane</keyword>
<keyword evidence="3" id="KW-0812">Transmembrane</keyword>
<feature type="domain" description="TIR" evidence="4">
    <location>
        <begin position="2"/>
        <end position="145"/>
    </location>
</feature>
<reference evidence="5 6" key="1">
    <citation type="submission" date="2020-01" db="EMBL/GenBank/DDBJ databases">
        <title>Bacteria diversity of Porities sp.</title>
        <authorList>
            <person name="Wang G."/>
        </authorList>
    </citation>
    <scope>NUCLEOTIDE SEQUENCE [LARGE SCALE GENOMIC DNA]</scope>
    <source>
        <strain evidence="5 6">R33</strain>
    </source>
</reference>
<dbReference type="PANTHER" id="PTHR22847:SF637">
    <property type="entry name" value="WD REPEAT DOMAIN 5B"/>
    <property type="match status" value="1"/>
</dbReference>
<dbReference type="InterPro" id="IPR015032">
    <property type="entry name" value="ThsB__TIR-like_domain"/>
</dbReference>
<dbReference type="SUPFAM" id="SSF101908">
    <property type="entry name" value="Putative isomerase YbhE"/>
    <property type="match status" value="1"/>
</dbReference>
<keyword evidence="2" id="KW-0677">Repeat</keyword>
<dbReference type="InterPro" id="IPR011047">
    <property type="entry name" value="Quinoprotein_ADH-like_sf"/>
</dbReference>
<evidence type="ECO:0000256" key="1">
    <source>
        <dbReference type="ARBA" id="ARBA00022574"/>
    </source>
</evidence>
<dbReference type="PANTHER" id="PTHR22847">
    <property type="entry name" value="WD40 REPEAT PROTEIN"/>
    <property type="match status" value="1"/>
</dbReference>
<evidence type="ECO:0000259" key="4">
    <source>
        <dbReference type="PROSITE" id="PS50104"/>
    </source>
</evidence>
<evidence type="ECO:0000313" key="6">
    <source>
        <dbReference type="Proteomes" id="UP000475249"/>
    </source>
</evidence>
<comment type="caution">
    <text evidence="5">The sequence shown here is derived from an EMBL/GenBank/DDBJ whole genome shotgun (WGS) entry which is preliminary data.</text>
</comment>
<dbReference type="RefSeq" id="WP_161433400.1">
    <property type="nucleotide sequence ID" value="NZ_WXYO01000001.1"/>
</dbReference>
<protein>
    <submittedName>
        <fullName evidence="5">TIR domain-containing protein</fullName>
    </submittedName>
</protein>
<dbReference type="Gene3D" id="2.130.10.10">
    <property type="entry name" value="YVTN repeat-like/Quinoprotein amine dehydrogenase"/>
    <property type="match status" value="4"/>
</dbReference>
<gene>
    <name evidence="5" type="ORF">GTQ38_01215</name>
</gene>
<dbReference type="InterPro" id="IPR000157">
    <property type="entry name" value="TIR_dom"/>
</dbReference>
<keyword evidence="6" id="KW-1185">Reference proteome</keyword>
<dbReference type="SUPFAM" id="SSF50998">
    <property type="entry name" value="Quinoprotein alcohol dehydrogenase-like"/>
    <property type="match status" value="1"/>
</dbReference>
<name>A0A6L9E7I6_9FLAO</name>
<dbReference type="GO" id="GO:0007165">
    <property type="term" value="P:signal transduction"/>
    <property type="evidence" value="ECO:0007669"/>
    <property type="project" value="InterPro"/>
</dbReference>
<keyword evidence="3" id="KW-1133">Transmembrane helix</keyword>
<dbReference type="PROSITE" id="PS50104">
    <property type="entry name" value="TIR"/>
    <property type="match status" value="1"/>
</dbReference>